<protein>
    <submittedName>
        <fullName evidence="7">MFS transporter</fullName>
    </submittedName>
</protein>
<dbReference type="Gene3D" id="1.20.1250.20">
    <property type="entry name" value="MFS general substrate transporter like domains"/>
    <property type="match status" value="2"/>
</dbReference>
<dbReference type="PROSITE" id="PS50850">
    <property type="entry name" value="MFS"/>
    <property type="match status" value="1"/>
</dbReference>
<feature type="transmembrane region" description="Helical" evidence="5">
    <location>
        <begin position="87"/>
        <end position="105"/>
    </location>
</feature>
<evidence type="ECO:0000256" key="3">
    <source>
        <dbReference type="ARBA" id="ARBA00022989"/>
    </source>
</evidence>
<evidence type="ECO:0000313" key="8">
    <source>
        <dbReference type="Proteomes" id="UP000543419"/>
    </source>
</evidence>
<keyword evidence="8" id="KW-1185">Reference proteome</keyword>
<dbReference type="InterPro" id="IPR011701">
    <property type="entry name" value="MFS"/>
</dbReference>
<comment type="caution">
    <text evidence="7">The sequence shown here is derived from an EMBL/GenBank/DDBJ whole genome shotgun (WGS) entry which is preliminary data.</text>
</comment>
<gene>
    <name evidence="7" type="ORF">G1C97_2139</name>
</gene>
<feature type="transmembrane region" description="Helical" evidence="5">
    <location>
        <begin position="370"/>
        <end position="390"/>
    </location>
</feature>
<organism evidence="7 8">
    <name type="scientific">Bifidobacterium olomucense</name>
    <dbReference type="NCBI Taxonomy" id="2675324"/>
    <lineage>
        <taxon>Bacteria</taxon>
        <taxon>Bacillati</taxon>
        <taxon>Actinomycetota</taxon>
        <taxon>Actinomycetes</taxon>
        <taxon>Bifidobacteriales</taxon>
        <taxon>Bifidobacteriaceae</taxon>
        <taxon>Bifidobacterium</taxon>
    </lineage>
</organism>
<dbReference type="Proteomes" id="UP000543419">
    <property type="component" value="Unassembled WGS sequence"/>
</dbReference>
<evidence type="ECO:0000256" key="2">
    <source>
        <dbReference type="ARBA" id="ARBA00022692"/>
    </source>
</evidence>
<dbReference type="SUPFAM" id="SSF103473">
    <property type="entry name" value="MFS general substrate transporter"/>
    <property type="match status" value="1"/>
</dbReference>
<dbReference type="AlphaFoldDB" id="A0A7Y0HXB0"/>
<evidence type="ECO:0000256" key="5">
    <source>
        <dbReference type="SAM" id="Phobius"/>
    </source>
</evidence>
<accession>A0A7Y0HXB0</accession>
<feature type="transmembrane region" description="Helical" evidence="5">
    <location>
        <begin position="111"/>
        <end position="128"/>
    </location>
</feature>
<evidence type="ECO:0000259" key="6">
    <source>
        <dbReference type="PROSITE" id="PS50850"/>
    </source>
</evidence>
<feature type="domain" description="Major facilitator superfamily (MFS) profile" evidence="6">
    <location>
        <begin position="22"/>
        <end position="426"/>
    </location>
</feature>
<evidence type="ECO:0000256" key="4">
    <source>
        <dbReference type="ARBA" id="ARBA00023136"/>
    </source>
</evidence>
<dbReference type="GO" id="GO:0022857">
    <property type="term" value="F:transmembrane transporter activity"/>
    <property type="evidence" value="ECO:0007669"/>
    <property type="project" value="InterPro"/>
</dbReference>
<dbReference type="PANTHER" id="PTHR11360">
    <property type="entry name" value="MONOCARBOXYLATE TRANSPORTER"/>
    <property type="match status" value="1"/>
</dbReference>
<dbReference type="GO" id="GO:0005886">
    <property type="term" value="C:plasma membrane"/>
    <property type="evidence" value="ECO:0007669"/>
    <property type="project" value="UniProtKB-SubCell"/>
</dbReference>
<sequence length="436" mass="45630">MTSPTTVSGSNAASKHEPSRYGVLSAAFVVMFFVASIALFSVFLNPLSEQHGWTPAEVSLSYSIFQTVMAVTGIFSGRISDKFGPRTVMLVGGFVFGLGWFLTGIADSLPMLYICHGLIAAVGNGLVYNPALTTAQRWFPDIRGKASGILLAAAAIGPATLAPLANALSSAFGVSNALKILGATFWVTITVGSLFVHPAPADYRPKGWEPPVADKPAAVAASTQPGDDGSFDFKAMLASPRFYILLAVYAMAASSGTMLVGAVSSISQEHVGAVGTMTAAAFGAMAVSISTISNFLGRLTFGALYDKFGAFKCLSLMLVTTALAMIAMSFAYDAVFFVICVIVLGFAFGALLVIYPPLTGETFGTKNLGVNYGIMFLGYALGAWIGPRLATGLHSETYGYRIAFYAAAGITLLGLVIVLMLAVHVKKTGTMMPARK</sequence>
<feature type="transmembrane region" description="Helical" evidence="5">
    <location>
        <begin position="334"/>
        <end position="358"/>
    </location>
</feature>
<dbReference type="PANTHER" id="PTHR11360:SF317">
    <property type="entry name" value="MAJOR FACILITATOR SUPERFAMILY (MFS) PROFILE DOMAIN-CONTAINING PROTEIN-RELATED"/>
    <property type="match status" value="1"/>
</dbReference>
<dbReference type="InterPro" id="IPR020846">
    <property type="entry name" value="MFS_dom"/>
</dbReference>
<feature type="transmembrane region" description="Helical" evidence="5">
    <location>
        <begin position="272"/>
        <end position="296"/>
    </location>
</feature>
<feature type="transmembrane region" description="Helical" evidence="5">
    <location>
        <begin position="149"/>
        <end position="172"/>
    </location>
</feature>
<evidence type="ECO:0000313" key="7">
    <source>
        <dbReference type="EMBL" id="NMM99181.1"/>
    </source>
</evidence>
<feature type="transmembrane region" description="Helical" evidence="5">
    <location>
        <begin position="242"/>
        <end position="266"/>
    </location>
</feature>
<feature type="transmembrane region" description="Helical" evidence="5">
    <location>
        <begin position="402"/>
        <end position="425"/>
    </location>
</feature>
<keyword evidence="3 5" id="KW-1133">Transmembrane helix</keyword>
<dbReference type="Pfam" id="PF07690">
    <property type="entry name" value="MFS_1"/>
    <property type="match status" value="1"/>
</dbReference>
<comment type="subcellular location">
    <subcellularLocation>
        <location evidence="1">Cell membrane</location>
        <topology evidence="1">Multi-pass membrane protein</topology>
    </subcellularLocation>
</comment>
<keyword evidence="4 5" id="KW-0472">Membrane</keyword>
<dbReference type="CDD" id="cd17353">
    <property type="entry name" value="MFS_OFA_like"/>
    <property type="match status" value="1"/>
</dbReference>
<dbReference type="InterPro" id="IPR036259">
    <property type="entry name" value="MFS_trans_sf"/>
</dbReference>
<reference evidence="7 8" key="1">
    <citation type="submission" date="2020-02" db="EMBL/GenBank/DDBJ databases">
        <title>Characterization of phylogenetic diversity of novel bifidobacterial species isolated in Czech ZOOs.</title>
        <authorList>
            <person name="Lugli G.A."/>
            <person name="Vera N.B."/>
            <person name="Ventura M."/>
        </authorList>
    </citation>
    <scope>NUCLEOTIDE SEQUENCE [LARGE SCALE GENOMIC DNA]</scope>
    <source>
        <strain evidence="7 8">DSM 109959</strain>
    </source>
</reference>
<proteinExistence type="predicted"/>
<name>A0A7Y0HXB0_9BIFI</name>
<evidence type="ECO:0000256" key="1">
    <source>
        <dbReference type="ARBA" id="ARBA00004651"/>
    </source>
</evidence>
<feature type="transmembrane region" description="Helical" evidence="5">
    <location>
        <begin position="56"/>
        <end position="75"/>
    </location>
</feature>
<feature type="transmembrane region" description="Helical" evidence="5">
    <location>
        <begin position="178"/>
        <end position="196"/>
    </location>
</feature>
<dbReference type="InterPro" id="IPR050327">
    <property type="entry name" value="Proton-linked_MCT"/>
</dbReference>
<dbReference type="EMBL" id="JAAIIG010000014">
    <property type="protein sequence ID" value="NMM99181.1"/>
    <property type="molecule type" value="Genomic_DNA"/>
</dbReference>
<dbReference type="RefSeq" id="WP_169241749.1">
    <property type="nucleotide sequence ID" value="NZ_JAAIIG010000014.1"/>
</dbReference>
<keyword evidence="2 5" id="KW-0812">Transmembrane</keyword>
<feature type="transmembrane region" description="Helical" evidence="5">
    <location>
        <begin position="21"/>
        <end position="44"/>
    </location>
</feature>
<feature type="transmembrane region" description="Helical" evidence="5">
    <location>
        <begin position="308"/>
        <end position="328"/>
    </location>
</feature>